<dbReference type="OrthoDB" id="667524at2"/>
<organism evidence="1 2">
    <name type="scientific">Fulvivirga imtechensis AK7</name>
    <dbReference type="NCBI Taxonomy" id="1237149"/>
    <lineage>
        <taxon>Bacteria</taxon>
        <taxon>Pseudomonadati</taxon>
        <taxon>Bacteroidota</taxon>
        <taxon>Cytophagia</taxon>
        <taxon>Cytophagales</taxon>
        <taxon>Fulvivirgaceae</taxon>
        <taxon>Fulvivirga</taxon>
    </lineage>
</organism>
<dbReference type="EMBL" id="AMZN01000105">
    <property type="protein sequence ID" value="ELR68597.1"/>
    <property type="molecule type" value="Genomic_DNA"/>
</dbReference>
<evidence type="ECO:0000313" key="1">
    <source>
        <dbReference type="EMBL" id="ELR68597.1"/>
    </source>
</evidence>
<dbReference type="Proteomes" id="UP000011135">
    <property type="component" value="Unassembled WGS sequence"/>
</dbReference>
<dbReference type="eggNOG" id="COG3209">
    <property type="taxonomic scope" value="Bacteria"/>
</dbReference>
<keyword evidence="2" id="KW-1185">Reference proteome</keyword>
<accession>L8JMH9</accession>
<dbReference type="AlphaFoldDB" id="L8JMH9"/>
<gene>
    <name evidence="1" type="ORF">C900_00222</name>
</gene>
<comment type="caution">
    <text evidence="1">The sequence shown here is derived from an EMBL/GenBank/DDBJ whole genome shotgun (WGS) entry which is preliminary data.</text>
</comment>
<proteinExistence type="predicted"/>
<protein>
    <submittedName>
        <fullName evidence="1">Uncharacterized protein</fullName>
    </submittedName>
</protein>
<sequence>MFVNGGYQVFNGGGGYIPSRAFGWSQGIYRDDWSLGYGSDSYRNERYISEQTGGYQKGQDFYNGDGGLIVTRNGKQGQWIDYYVNGIVDAEHYIDSEFREYNAQNGGNIYQEISNTFNETKLDYIGAENVGANAMFNMIGNYSVKQVDGKYYFMASAAGTTPAKSQGDVAFQGSAELLVNGKQVNITPFTYNDGYNVSFPDGFSNLGALSFQLPTSGTVMINLKFSYHIVFGSAGQRHSSTMTIPVYIRTVGLPKN</sequence>
<dbReference type="STRING" id="1237149.C900_00222"/>
<evidence type="ECO:0000313" key="2">
    <source>
        <dbReference type="Proteomes" id="UP000011135"/>
    </source>
</evidence>
<dbReference type="RefSeq" id="WP_009583130.1">
    <property type="nucleotide sequence ID" value="NZ_AMZN01000105.1"/>
</dbReference>
<reference evidence="1 2" key="1">
    <citation type="submission" date="2012-12" db="EMBL/GenBank/DDBJ databases">
        <title>Genome assembly of Fulvivirga imtechensis AK7.</title>
        <authorList>
            <person name="Nupur N."/>
            <person name="Khatri I."/>
            <person name="Kumar R."/>
            <person name="Subramanian S."/>
            <person name="Pinnaka A."/>
        </authorList>
    </citation>
    <scope>NUCLEOTIDE SEQUENCE [LARGE SCALE GENOMIC DNA]</scope>
    <source>
        <strain evidence="1 2">AK7</strain>
    </source>
</reference>
<name>L8JMH9_9BACT</name>